<dbReference type="GO" id="GO:0000387">
    <property type="term" value="P:spliceosomal snRNP assembly"/>
    <property type="evidence" value="ECO:0007669"/>
    <property type="project" value="TreeGrafter"/>
</dbReference>
<dbReference type="STRING" id="1676925.ENSPKIP00000025834"/>
<dbReference type="PANTHER" id="PTHR15197:SF0">
    <property type="entry name" value="COILIN"/>
    <property type="match status" value="1"/>
</dbReference>
<name>A0A3B3S4Z8_9TELE</name>
<feature type="compositionally biased region" description="Basic residues" evidence="1">
    <location>
        <begin position="175"/>
        <end position="187"/>
    </location>
</feature>
<evidence type="ECO:0000256" key="1">
    <source>
        <dbReference type="SAM" id="MobiDB-lite"/>
    </source>
</evidence>
<dbReference type="InterPro" id="IPR056398">
    <property type="entry name" value="Tudor_Coilin"/>
</dbReference>
<dbReference type="AlphaFoldDB" id="A0A3B3S4Z8"/>
<evidence type="ECO:0000313" key="4">
    <source>
        <dbReference type="Ensembl" id="ENSPKIP00000025834.1"/>
    </source>
</evidence>
<dbReference type="GeneTree" id="ENSGT00390000004832"/>
<feature type="domain" description="Coilin N-terminal" evidence="2">
    <location>
        <begin position="30"/>
        <end position="157"/>
    </location>
</feature>
<dbReference type="Proteomes" id="UP000261540">
    <property type="component" value="Unplaced"/>
</dbReference>
<accession>A0A3B3S4Z8</accession>
<reference evidence="4" key="2">
    <citation type="submission" date="2025-09" db="UniProtKB">
        <authorList>
            <consortium name="Ensembl"/>
        </authorList>
    </citation>
    <scope>IDENTIFICATION</scope>
</reference>
<sequence length="503" mass="54754">MAAVKRRFAFNLERPVAAWTAMAASCPNAVRVRLYFDYPPPAVSDCRMCWVLVDLNKCRVVADLASIIRDKFDFSRRAVLNLFIEDCYLPPAESVYVVRDNDSIRVKVDVLPQANGCEFSSDAEETPKAKKRGRDGEEESEDDEERAVKKRKKSAKSQETQEMRVALAEEEMATKKKKKKRRKKKMKPQTEGHGGPMTRLEDEPEAPTLKEVLPPTASTNCKVVLQKLVSSSSESSDEEEAPKTVVPVRAPVKTVSQVPAKTDKLKKFPCDSFSDSSGTAAPSRKPSLQATPGPAPVCSPASSSTRKLRPRPLVPGSTSITRKPADSSSSDSSSETELVIKHPPPVMQGILGAVSRGRGGPPARGGPPGVGRGNPPHRDSGPRGGGRGGRGQRGPWRAEGQNNFYDKRNGTREQHLEETLTNRAVVLQSPPAAVPPRDYATMPLLAAPPAVGQTIAFKLLELTESYTPEVSDYKEGKIVGFDQSTNQVHVQLLSSVAGKKSHF</sequence>
<protein>
    <submittedName>
        <fullName evidence="4">Uncharacterized protein</fullName>
    </submittedName>
</protein>
<organism evidence="4 5">
    <name type="scientific">Paramormyrops kingsleyae</name>
    <dbReference type="NCBI Taxonomy" id="1676925"/>
    <lineage>
        <taxon>Eukaryota</taxon>
        <taxon>Metazoa</taxon>
        <taxon>Chordata</taxon>
        <taxon>Craniata</taxon>
        <taxon>Vertebrata</taxon>
        <taxon>Euteleostomi</taxon>
        <taxon>Actinopterygii</taxon>
        <taxon>Neopterygii</taxon>
        <taxon>Teleostei</taxon>
        <taxon>Osteoglossocephala</taxon>
        <taxon>Osteoglossomorpha</taxon>
        <taxon>Osteoglossiformes</taxon>
        <taxon>Mormyridae</taxon>
        <taxon>Paramormyrops</taxon>
    </lineage>
</organism>
<dbReference type="GO" id="GO:0030620">
    <property type="term" value="F:U2 snRNA binding"/>
    <property type="evidence" value="ECO:0007669"/>
    <property type="project" value="TreeGrafter"/>
</dbReference>
<evidence type="ECO:0000259" key="3">
    <source>
        <dbReference type="Pfam" id="PF23086"/>
    </source>
</evidence>
<feature type="compositionally biased region" description="Gly residues" evidence="1">
    <location>
        <begin position="357"/>
        <end position="372"/>
    </location>
</feature>
<dbReference type="InterPro" id="IPR024822">
    <property type="entry name" value="Coilin"/>
</dbReference>
<dbReference type="PANTHER" id="PTHR15197">
    <property type="entry name" value="COILIN P80"/>
    <property type="match status" value="1"/>
</dbReference>
<dbReference type="InterPro" id="IPR031722">
    <property type="entry name" value="Coilin_N"/>
</dbReference>
<feature type="compositionally biased region" description="Gly residues" evidence="1">
    <location>
        <begin position="382"/>
        <end position="392"/>
    </location>
</feature>
<dbReference type="Ensembl" id="ENSPKIT00000006580.1">
    <property type="protein sequence ID" value="ENSPKIP00000025834.1"/>
    <property type="gene ID" value="ENSPKIG00000008553.1"/>
</dbReference>
<dbReference type="Pfam" id="PF23086">
    <property type="entry name" value="Tudor_Coilin"/>
    <property type="match status" value="1"/>
</dbReference>
<feature type="region of interest" description="Disordered" evidence="1">
    <location>
        <begin position="117"/>
        <end position="409"/>
    </location>
</feature>
<reference evidence="4" key="1">
    <citation type="submission" date="2025-08" db="UniProtKB">
        <authorList>
            <consortium name="Ensembl"/>
        </authorList>
    </citation>
    <scope>IDENTIFICATION</scope>
</reference>
<keyword evidence="5" id="KW-1185">Reference proteome</keyword>
<evidence type="ECO:0000313" key="5">
    <source>
        <dbReference type="Proteomes" id="UP000261540"/>
    </source>
</evidence>
<evidence type="ECO:0000259" key="2">
    <source>
        <dbReference type="Pfam" id="PF15862"/>
    </source>
</evidence>
<feature type="domain" description="Coilin tudor" evidence="3">
    <location>
        <begin position="437"/>
        <end position="496"/>
    </location>
</feature>
<proteinExistence type="predicted"/>
<feature type="compositionally biased region" description="Acidic residues" evidence="1">
    <location>
        <begin position="136"/>
        <end position="145"/>
    </location>
</feature>
<dbReference type="Pfam" id="PF15862">
    <property type="entry name" value="Coilin_N"/>
    <property type="match status" value="1"/>
</dbReference>
<dbReference type="GO" id="GO:0015030">
    <property type="term" value="C:Cajal body"/>
    <property type="evidence" value="ECO:0007669"/>
    <property type="project" value="TreeGrafter"/>
</dbReference>
<dbReference type="GO" id="GO:0030619">
    <property type="term" value="F:U1 snRNA binding"/>
    <property type="evidence" value="ECO:0007669"/>
    <property type="project" value="TreeGrafter"/>
</dbReference>
<dbReference type="PROSITE" id="PS51257">
    <property type="entry name" value="PROKAR_LIPOPROTEIN"/>
    <property type="match status" value="1"/>
</dbReference>
<feature type="compositionally biased region" description="Polar residues" evidence="1">
    <location>
        <begin position="273"/>
        <end position="290"/>
    </location>
</feature>